<accession>A0A8S1TBR0</accession>
<feature type="transmembrane region" description="Helical" evidence="1">
    <location>
        <begin position="54"/>
        <end position="80"/>
    </location>
</feature>
<keyword evidence="1" id="KW-0472">Membrane</keyword>
<keyword evidence="1" id="KW-0812">Transmembrane</keyword>
<name>A0A8S1TBR0_PAROT</name>
<evidence type="ECO:0000256" key="1">
    <source>
        <dbReference type="SAM" id="Phobius"/>
    </source>
</evidence>
<feature type="transmembrane region" description="Helical" evidence="1">
    <location>
        <begin position="127"/>
        <end position="145"/>
    </location>
</feature>
<dbReference type="EMBL" id="CAJJDP010000022">
    <property type="protein sequence ID" value="CAD8149047.1"/>
    <property type="molecule type" value="Genomic_DNA"/>
</dbReference>
<feature type="transmembrane region" description="Helical" evidence="1">
    <location>
        <begin position="92"/>
        <end position="115"/>
    </location>
</feature>
<proteinExistence type="predicted"/>
<sequence length="167" mass="19301">MSQIQYQASGDSPLVAFEEDNGELNSFFAKMKSVGWNQASLNKEHQKLATYNEIMIYFVKVFVLLALMLTTFYGMAFILLATKAQIIKNGEIVQFNFILYIISFVITLLIGRWAYFSESSRKFPLNIFVIFYSHLVQPMYLGSLYHGSQKMGTIQAKIGQYYYIYLL</sequence>
<dbReference type="OrthoDB" id="10426917at2759"/>
<dbReference type="Proteomes" id="UP000683925">
    <property type="component" value="Unassembled WGS sequence"/>
</dbReference>
<dbReference type="AlphaFoldDB" id="A0A8S1TBR0"/>
<reference evidence="2" key="1">
    <citation type="submission" date="2021-01" db="EMBL/GenBank/DDBJ databases">
        <authorList>
            <consortium name="Genoscope - CEA"/>
            <person name="William W."/>
        </authorList>
    </citation>
    <scope>NUCLEOTIDE SEQUENCE</scope>
</reference>
<keyword evidence="1" id="KW-1133">Transmembrane helix</keyword>
<comment type="caution">
    <text evidence="2">The sequence shown here is derived from an EMBL/GenBank/DDBJ whole genome shotgun (WGS) entry which is preliminary data.</text>
</comment>
<protein>
    <submittedName>
        <fullName evidence="2">Uncharacterized protein</fullName>
    </submittedName>
</protein>
<organism evidence="2 3">
    <name type="scientific">Paramecium octaurelia</name>
    <dbReference type="NCBI Taxonomy" id="43137"/>
    <lineage>
        <taxon>Eukaryota</taxon>
        <taxon>Sar</taxon>
        <taxon>Alveolata</taxon>
        <taxon>Ciliophora</taxon>
        <taxon>Intramacronucleata</taxon>
        <taxon>Oligohymenophorea</taxon>
        <taxon>Peniculida</taxon>
        <taxon>Parameciidae</taxon>
        <taxon>Paramecium</taxon>
    </lineage>
</organism>
<evidence type="ECO:0000313" key="3">
    <source>
        <dbReference type="Proteomes" id="UP000683925"/>
    </source>
</evidence>
<evidence type="ECO:0000313" key="2">
    <source>
        <dbReference type="EMBL" id="CAD8149047.1"/>
    </source>
</evidence>
<keyword evidence="3" id="KW-1185">Reference proteome</keyword>
<gene>
    <name evidence="2" type="ORF">POCTA_138.1.T0220008</name>
</gene>